<feature type="chain" id="PRO_5026885461" description="TPM domain-containing protein" evidence="2">
    <location>
        <begin position="25"/>
        <end position="217"/>
    </location>
</feature>
<keyword evidence="2" id="KW-0732">Signal</keyword>
<evidence type="ECO:0000256" key="2">
    <source>
        <dbReference type="SAM" id="SignalP"/>
    </source>
</evidence>
<dbReference type="AlphaFoldDB" id="A0A6N9YNW0"/>
<name>A0A6N9YNW0_9ACTN</name>
<keyword evidence="1" id="KW-0472">Membrane</keyword>
<organism evidence="3 4">
    <name type="scientific">Phytoactinopolyspora alkaliphila</name>
    <dbReference type="NCBI Taxonomy" id="1783498"/>
    <lineage>
        <taxon>Bacteria</taxon>
        <taxon>Bacillati</taxon>
        <taxon>Actinomycetota</taxon>
        <taxon>Actinomycetes</taxon>
        <taxon>Jiangellales</taxon>
        <taxon>Jiangellaceae</taxon>
        <taxon>Phytoactinopolyspora</taxon>
    </lineage>
</organism>
<keyword evidence="1" id="KW-0812">Transmembrane</keyword>
<evidence type="ECO:0000256" key="1">
    <source>
        <dbReference type="SAM" id="Phobius"/>
    </source>
</evidence>
<sequence>MSTWRTGMLVTVAAAVAGGAGAWALTTPGVPDPIPVGDRVQAAVEGLRDSHVYIEPAVDELLTAEERAQVDAAAAASDPGVYVVVWRPSAQAGYYLEGEALAQIGAELGRPGLYLRLDANEIDSREVGIEGDYLSIPSRLDGDGDEPAASPAETLLSVISDNDGREYREADTSGSDYWGGTGGTIAAASLLGVLAGMGLALVMALGWLGVRGGGRKR</sequence>
<gene>
    <name evidence="3" type="ORF">G1H11_15340</name>
</gene>
<dbReference type="RefSeq" id="WP_163819475.1">
    <property type="nucleotide sequence ID" value="NZ_JAAGOB010000008.1"/>
</dbReference>
<accession>A0A6N9YNW0</accession>
<dbReference type="EMBL" id="JAAGOB010000008">
    <property type="protein sequence ID" value="NED96683.1"/>
    <property type="molecule type" value="Genomic_DNA"/>
</dbReference>
<protein>
    <recommendedName>
        <fullName evidence="5">TPM domain-containing protein</fullName>
    </recommendedName>
</protein>
<feature type="transmembrane region" description="Helical" evidence="1">
    <location>
        <begin position="185"/>
        <end position="210"/>
    </location>
</feature>
<evidence type="ECO:0000313" key="3">
    <source>
        <dbReference type="EMBL" id="NED96683.1"/>
    </source>
</evidence>
<evidence type="ECO:0000313" key="4">
    <source>
        <dbReference type="Proteomes" id="UP000469185"/>
    </source>
</evidence>
<comment type="caution">
    <text evidence="3">The sequence shown here is derived from an EMBL/GenBank/DDBJ whole genome shotgun (WGS) entry which is preliminary data.</text>
</comment>
<proteinExistence type="predicted"/>
<reference evidence="3 4" key="1">
    <citation type="submission" date="2020-02" db="EMBL/GenBank/DDBJ databases">
        <authorList>
            <person name="Li X.-J."/>
            <person name="Feng X.-M."/>
        </authorList>
    </citation>
    <scope>NUCLEOTIDE SEQUENCE [LARGE SCALE GENOMIC DNA]</scope>
    <source>
        <strain evidence="3 4">CGMCC 4.7225</strain>
    </source>
</reference>
<dbReference type="Proteomes" id="UP000469185">
    <property type="component" value="Unassembled WGS sequence"/>
</dbReference>
<keyword evidence="1" id="KW-1133">Transmembrane helix</keyword>
<keyword evidence="4" id="KW-1185">Reference proteome</keyword>
<evidence type="ECO:0008006" key="5">
    <source>
        <dbReference type="Google" id="ProtNLM"/>
    </source>
</evidence>
<feature type="signal peptide" evidence="2">
    <location>
        <begin position="1"/>
        <end position="24"/>
    </location>
</feature>